<dbReference type="NCBIfam" id="TIGR00611">
    <property type="entry name" value="recf"/>
    <property type="match status" value="1"/>
</dbReference>
<dbReference type="InterPro" id="IPR001238">
    <property type="entry name" value="DNA-binding_RecF"/>
</dbReference>
<reference evidence="16 17" key="1">
    <citation type="submission" date="2022-07" db="EMBL/GenBank/DDBJ databases">
        <title>Degradation activity of malathion, p-nitrophenol and potential low-temperature adaptation strategy of Rhodococcus sp. FXJ9.536.</title>
        <authorList>
            <person name="Huang J."/>
            <person name="Huang Y."/>
        </authorList>
    </citation>
    <scope>NUCLEOTIDE SEQUENCE [LARGE SCALE GENOMIC DNA]</scope>
    <source>
        <strain evidence="16 17">FXJ9.536</strain>
    </source>
</reference>
<evidence type="ECO:0000256" key="14">
    <source>
        <dbReference type="RuleBase" id="RU000578"/>
    </source>
</evidence>
<evidence type="ECO:0000256" key="10">
    <source>
        <dbReference type="ARBA" id="ARBA00023204"/>
    </source>
</evidence>
<keyword evidence="17" id="KW-1185">Reference proteome</keyword>
<keyword evidence="6 13" id="KW-0547">Nucleotide-binding</keyword>
<dbReference type="Gene3D" id="3.40.50.300">
    <property type="entry name" value="P-loop containing nucleotide triphosphate hydrolases"/>
    <property type="match status" value="1"/>
</dbReference>
<proteinExistence type="inferred from homology"/>
<dbReference type="HAMAP" id="MF_00365">
    <property type="entry name" value="RecF"/>
    <property type="match status" value="1"/>
</dbReference>
<dbReference type="InterPro" id="IPR027417">
    <property type="entry name" value="P-loop_NTPase"/>
</dbReference>
<dbReference type="PROSITE" id="PS00618">
    <property type="entry name" value="RECF_2"/>
    <property type="match status" value="1"/>
</dbReference>
<evidence type="ECO:0000256" key="8">
    <source>
        <dbReference type="ARBA" id="ARBA00022840"/>
    </source>
</evidence>
<keyword evidence="7 13" id="KW-0227">DNA damage</keyword>
<evidence type="ECO:0000256" key="5">
    <source>
        <dbReference type="ARBA" id="ARBA00022705"/>
    </source>
</evidence>
<sequence>MFVRAFSLRDFRSWDALSLDLRPGCTVFVGPNGHGKTNVLEALGYLSTLSSHRVSSDAPLIRTGTGQAFAGATVVNAGRELTVDVELIEGKSNKGRINRSPTRRPREILGILQTVLFAPEDLSLVRGDPGDRRRYLDELLTSRIPRMAAVRADYDRVLRQRSALLKTAGGALRRVSRSGSSTSEDGASALATLEVWDGHLAEHGAQLLAGRLQLVHDLAPHLAESYRSLAPESRPASIRYRSSLASSLPPEFTDPSRGAASDDIAFLEERFLYELSVMRSKEIERGVCLVGPHRDDLELQLGDTPAKGFASHGESWSFALSLRLGAFGLLRSDGSDPVLMLDDVFAELDRRRRSALARVAVDAEQVLITAAVPEDVPAELDAVRFGVEARDTERGRISHITDEWKESPRDGRVEGVPS</sequence>
<evidence type="ECO:0000313" key="17">
    <source>
        <dbReference type="Proteomes" id="UP001524501"/>
    </source>
</evidence>
<dbReference type="InterPro" id="IPR003395">
    <property type="entry name" value="RecF/RecN/SMC_N"/>
</dbReference>
<dbReference type="InterPro" id="IPR018078">
    <property type="entry name" value="DNA-binding_RecF_CS"/>
</dbReference>
<keyword evidence="9 13" id="KW-0238">DNA-binding</keyword>
<evidence type="ECO:0000256" key="11">
    <source>
        <dbReference type="ARBA" id="ARBA00023236"/>
    </source>
</evidence>
<evidence type="ECO:0000256" key="13">
    <source>
        <dbReference type="HAMAP-Rule" id="MF_00365"/>
    </source>
</evidence>
<dbReference type="PANTHER" id="PTHR32182:SF0">
    <property type="entry name" value="DNA REPLICATION AND REPAIR PROTEIN RECF"/>
    <property type="match status" value="1"/>
</dbReference>
<dbReference type="RefSeq" id="WP_255967860.1">
    <property type="nucleotide sequence ID" value="NZ_JANFQF010000007.1"/>
</dbReference>
<feature type="binding site" evidence="13">
    <location>
        <begin position="30"/>
        <end position="37"/>
    </location>
    <ligand>
        <name>ATP</name>
        <dbReference type="ChEBI" id="CHEBI:30616"/>
    </ligand>
</feature>
<keyword evidence="8 13" id="KW-0067">ATP-binding</keyword>
<evidence type="ECO:0000259" key="15">
    <source>
        <dbReference type="Pfam" id="PF02463"/>
    </source>
</evidence>
<evidence type="ECO:0000256" key="2">
    <source>
        <dbReference type="ARBA" id="ARBA00008016"/>
    </source>
</evidence>
<dbReference type="Pfam" id="PF02463">
    <property type="entry name" value="SMC_N"/>
    <property type="match status" value="1"/>
</dbReference>
<name>A0ABT1QEK7_9NOCA</name>
<keyword evidence="4 13" id="KW-0963">Cytoplasm</keyword>
<evidence type="ECO:0000256" key="6">
    <source>
        <dbReference type="ARBA" id="ARBA00022741"/>
    </source>
</evidence>
<comment type="caution">
    <text evidence="16">The sequence shown here is derived from an EMBL/GenBank/DDBJ whole genome shotgun (WGS) entry which is preliminary data.</text>
</comment>
<gene>
    <name evidence="13 16" type="primary">recF</name>
    <name evidence="16" type="ORF">NOF53_10145</name>
</gene>
<feature type="domain" description="RecF/RecN/SMC N-terminal" evidence="15">
    <location>
        <begin position="3"/>
        <end position="371"/>
    </location>
</feature>
<dbReference type="Proteomes" id="UP001524501">
    <property type="component" value="Unassembled WGS sequence"/>
</dbReference>
<evidence type="ECO:0000313" key="16">
    <source>
        <dbReference type="EMBL" id="MCQ4119530.1"/>
    </source>
</evidence>
<keyword evidence="10 13" id="KW-0234">DNA repair</keyword>
<evidence type="ECO:0000256" key="9">
    <source>
        <dbReference type="ARBA" id="ARBA00023125"/>
    </source>
</evidence>
<evidence type="ECO:0000256" key="3">
    <source>
        <dbReference type="ARBA" id="ARBA00020170"/>
    </source>
</evidence>
<evidence type="ECO:0000256" key="12">
    <source>
        <dbReference type="ARBA" id="ARBA00025401"/>
    </source>
</evidence>
<evidence type="ECO:0000256" key="1">
    <source>
        <dbReference type="ARBA" id="ARBA00004496"/>
    </source>
</evidence>
<dbReference type="InterPro" id="IPR042174">
    <property type="entry name" value="RecF_2"/>
</dbReference>
<comment type="similarity">
    <text evidence="2 13 14">Belongs to the RecF family.</text>
</comment>
<keyword evidence="11 13" id="KW-0742">SOS response</keyword>
<keyword evidence="5 13" id="KW-0235">DNA replication</keyword>
<organism evidence="16 17">
    <name type="scientific">Rhodococcus tibetensis</name>
    <dbReference type="NCBI Taxonomy" id="2965064"/>
    <lineage>
        <taxon>Bacteria</taxon>
        <taxon>Bacillati</taxon>
        <taxon>Actinomycetota</taxon>
        <taxon>Actinomycetes</taxon>
        <taxon>Mycobacteriales</taxon>
        <taxon>Nocardiaceae</taxon>
        <taxon>Rhodococcus</taxon>
    </lineage>
</organism>
<dbReference type="Gene3D" id="1.20.1050.90">
    <property type="entry name" value="RecF/RecN/SMC, N-terminal domain"/>
    <property type="match status" value="1"/>
</dbReference>
<dbReference type="PROSITE" id="PS00617">
    <property type="entry name" value="RECF_1"/>
    <property type="match status" value="1"/>
</dbReference>
<dbReference type="PANTHER" id="PTHR32182">
    <property type="entry name" value="DNA REPLICATION AND REPAIR PROTEIN RECF"/>
    <property type="match status" value="1"/>
</dbReference>
<protein>
    <recommendedName>
        <fullName evidence="3 13">DNA replication and repair protein RecF</fullName>
    </recommendedName>
</protein>
<dbReference type="SUPFAM" id="SSF52540">
    <property type="entry name" value="P-loop containing nucleoside triphosphate hydrolases"/>
    <property type="match status" value="1"/>
</dbReference>
<comment type="function">
    <text evidence="12 13 14">The RecF protein is involved in DNA metabolism; it is required for DNA replication and normal SOS inducibility. RecF binds preferentially to single-stranded, linear DNA. It also seems to bind ATP.</text>
</comment>
<comment type="subcellular location">
    <subcellularLocation>
        <location evidence="1 13 14">Cytoplasm</location>
    </subcellularLocation>
</comment>
<accession>A0ABT1QEK7</accession>
<dbReference type="EMBL" id="JANFQF010000007">
    <property type="protein sequence ID" value="MCQ4119530.1"/>
    <property type="molecule type" value="Genomic_DNA"/>
</dbReference>
<evidence type="ECO:0000256" key="4">
    <source>
        <dbReference type="ARBA" id="ARBA00022490"/>
    </source>
</evidence>
<evidence type="ECO:0000256" key="7">
    <source>
        <dbReference type="ARBA" id="ARBA00022763"/>
    </source>
</evidence>